<dbReference type="Proteomes" id="UP000468735">
    <property type="component" value="Unassembled WGS sequence"/>
</dbReference>
<name>A0A6H9YHN0_9ACTN</name>
<dbReference type="Pfam" id="PF11528">
    <property type="entry name" value="DUF3224"/>
    <property type="match status" value="1"/>
</dbReference>
<dbReference type="InterPro" id="IPR023159">
    <property type="entry name" value="SO1590-like_sf"/>
</dbReference>
<gene>
    <name evidence="1" type="ORF">F8566_24945</name>
</gene>
<dbReference type="OrthoDB" id="882224at2"/>
<organism evidence="1 2">
    <name type="scientific">Actinomadura rudentiformis</name>
    <dbReference type="NCBI Taxonomy" id="359158"/>
    <lineage>
        <taxon>Bacteria</taxon>
        <taxon>Bacillati</taxon>
        <taxon>Actinomycetota</taxon>
        <taxon>Actinomycetes</taxon>
        <taxon>Streptosporangiales</taxon>
        <taxon>Thermomonosporaceae</taxon>
        <taxon>Actinomadura</taxon>
    </lineage>
</organism>
<reference evidence="1 2" key="1">
    <citation type="submission" date="2019-09" db="EMBL/GenBank/DDBJ databases">
        <title>Actinomadura physcomitrii sp. nov., a novel actinomycete isolated from moss [Physcomitrium sphaericum (Ludw) Fuernr].</title>
        <authorList>
            <person name="Zhuang X."/>
            <person name="Liu C."/>
        </authorList>
    </citation>
    <scope>NUCLEOTIDE SEQUENCE [LARGE SCALE GENOMIC DNA]</scope>
    <source>
        <strain evidence="1 2">HMC1</strain>
    </source>
</reference>
<evidence type="ECO:0000313" key="1">
    <source>
        <dbReference type="EMBL" id="KAB2345971.1"/>
    </source>
</evidence>
<protein>
    <submittedName>
        <fullName evidence="1">DUF3224 domain-containing protein</fullName>
    </submittedName>
</protein>
<dbReference type="AlphaFoldDB" id="A0A6H9YHN0"/>
<dbReference type="SUPFAM" id="SSF159238">
    <property type="entry name" value="SO1590-like"/>
    <property type="match status" value="1"/>
</dbReference>
<keyword evidence="2" id="KW-1185">Reference proteome</keyword>
<evidence type="ECO:0000313" key="2">
    <source>
        <dbReference type="Proteomes" id="UP000468735"/>
    </source>
</evidence>
<comment type="caution">
    <text evidence="1">The sequence shown here is derived from an EMBL/GenBank/DDBJ whole genome shotgun (WGS) entry which is preliminary data.</text>
</comment>
<dbReference type="InterPro" id="IPR021607">
    <property type="entry name" value="DUF3224"/>
</dbReference>
<proteinExistence type="predicted"/>
<accession>A0A6H9YHN0</accession>
<dbReference type="Gene3D" id="2.40.350.10">
    <property type="entry name" value="SO1590-like"/>
    <property type="match status" value="1"/>
</dbReference>
<sequence length="135" mass="14413">MTFMTLHAGGTFDIDAWDAEKPYEEENGTKLSRVQVGKTFHGDMVGTSTAELLTVETQAGPAAYVGLETVRAILHGREGTFVLQHSAGGGAEGQWLRWEIVATSGTGELAGIQGRGTIEMSPDGGHSWTLDYTLD</sequence>
<dbReference type="EMBL" id="WBMT01000012">
    <property type="protein sequence ID" value="KAB2345971.1"/>
    <property type="molecule type" value="Genomic_DNA"/>
</dbReference>